<gene>
    <name evidence="2" type="ORF">QVD17_06151</name>
</gene>
<dbReference type="EMBL" id="JAUHHV010000001">
    <property type="protein sequence ID" value="KAK1440326.1"/>
    <property type="molecule type" value="Genomic_DNA"/>
</dbReference>
<comment type="caution">
    <text evidence="2">The sequence shown here is derived from an EMBL/GenBank/DDBJ whole genome shotgun (WGS) entry which is preliminary data.</text>
</comment>
<reference evidence="2" key="1">
    <citation type="journal article" date="2023" name="bioRxiv">
        <title>Improved chromosome-level genome assembly for marigold (Tagetes erecta).</title>
        <authorList>
            <person name="Jiang F."/>
            <person name="Yuan L."/>
            <person name="Wang S."/>
            <person name="Wang H."/>
            <person name="Xu D."/>
            <person name="Wang A."/>
            <person name="Fan W."/>
        </authorList>
    </citation>
    <scope>NUCLEOTIDE SEQUENCE</scope>
    <source>
        <strain evidence="2">WSJ</strain>
        <tissue evidence="2">Leaf</tissue>
    </source>
</reference>
<evidence type="ECO:0000313" key="2">
    <source>
        <dbReference type="EMBL" id="KAK1440326.1"/>
    </source>
</evidence>
<evidence type="ECO:0000256" key="1">
    <source>
        <dbReference type="SAM" id="MobiDB-lite"/>
    </source>
</evidence>
<organism evidence="2 3">
    <name type="scientific">Tagetes erecta</name>
    <name type="common">African marigold</name>
    <dbReference type="NCBI Taxonomy" id="13708"/>
    <lineage>
        <taxon>Eukaryota</taxon>
        <taxon>Viridiplantae</taxon>
        <taxon>Streptophyta</taxon>
        <taxon>Embryophyta</taxon>
        <taxon>Tracheophyta</taxon>
        <taxon>Spermatophyta</taxon>
        <taxon>Magnoliopsida</taxon>
        <taxon>eudicotyledons</taxon>
        <taxon>Gunneridae</taxon>
        <taxon>Pentapetalae</taxon>
        <taxon>asterids</taxon>
        <taxon>campanulids</taxon>
        <taxon>Asterales</taxon>
        <taxon>Asteraceae</taxon>
        <taxon>Asteroideae</taxon>
        <taxon>Heliantheae alliance</taxon>
        <taxon>Tageteae</taxon>
        <taxon>Tagetes</taxon>
    </lineage>
</organism>
<feature type="region of interest" description="Disordered" evidence="1">
    <location>
        <begin position="1"/>
        <end position="38"/>
    </location>
</feature>
<feature type="compositionally biased region" description="Acidic residues" evidence="1">
    <location>
        <begin position="18"/>
        <end position="27"/>
    </location>
</feature>
<dbReference type="Proteomes" id="UP001229421">
    <property type="component" value="Unassembled WGS sequence"/>
</dbReference>
<feature type="compositionally biased region" description="Basic and acidic residues" evidence="1">
    <location>
        <begin position="1"/>
        <end position="17"/>
    </location>
</feature>
<protein>
    <submittedName>
        <fullName evidence="2">Uncharacterized protein</fullName>
    </submittedName>
</protein>
<evidence type="ECO:0000313" key="3">
    <source>
        <dbReference type="Proteomes" id="UP001229421"/>
    </source>
</evidence>
<keyword evidence="3" id="KW-1185">Reference proteome</keyword>
<name>A0AAD8PC15_TARER</name>
<accession>A0AAD8PC15</accession>
<sequence length="69" mass="8052">MVNLEEDGRRAPVHRQEEDEDEDVEAASEEREKRVSGFNSRYSSWAETRRLGDLSDGRVLEDSDDVRRL</sequence>
<proteinExistence type="predicted"/>
<dbReference type="AlphaFoldDB" id="A0AAD8PC15"/>